<proteinExistence type="inferred from homology"/>
<dbReference type="Gene3D" id="3.30.420.80">
    <property type="entry name" value="Ribosomal protein S11"/>
    <property type="match status" value="1"/>
</dbReference>
<organism evidence="5 6">
    <name type="scientific">Dactylellina haptotyla (strain CBS 200.50)</name>
    <name type="common">Nematode-trapping fungus</name>
    <name type="synonym">Monacrosporium haptotylum</name>
    <dbReference type="NCBI Taxonomy" id="1284197"/>
    <lineage>
        <taxon>Eukaryota</taxon>
        <taxon>Fungi</taxon>
        <taxon>Dikarya</taxon>
        <taxon>Ascomycota</taxon>
        <taxon>Pezizomycotina</taxon>
        <taxon>Orbiliomycetes</taxon>
        <taxon>Orbiliales</taxon>
        <taxon>Orbiliaceae</taxon>
        <taxon>Dactylellina</taxon>
    </lineage>
</organism>
<dbReference type="HAMAP" id="MF_01310">
    <property type="entry name" value="Ribosomal_uS11"/>
    <property type="match status" value="1"/>
</dbReference>
<dbReference type="STRING" id="1284197.S8A119"/>
<reference evidence="5 6" key="1">
    <citation type="journal article" date="2013" name="PLoS Genet.">
        <title>Genomic mechanisms accounting for the adaptation to parasitism in nematode-trapping fungi.</title>
        <authorList>
            <person name="Meerupati T."/>
            <person name="Andersson K.M."/>
            <person name="Friman E."/>
            <person name="Kumar D."/>
            <person name="Tunlid A."/>
            <person name="Ahren D."/>
        </authorList>
    </citation>
    <scope>NUCLEOTIDE SEQUENCE [LARGE SCALE GENOMIC DNA]</scope>
    <source>
        <strain evidence="5 6">CBS 200.50</strain>
    </source>
</reference>
<feature type="compositionally biased region" description="Low complexity" evidence="4">
    <location>
        <begin position="87"/>
        <end position="102"/>
    </location>
</feature>
<dbReference type="HOGENOM" id="CLU_072439_0_0_1"/>
<evidence type="ECO:0000256" key="4">
    <source>
        <dbReference type="SAM" id="MobiDB-lite"/>
    </source>
</evidence>
<gene>
    <name evidence="5" type="ORF">H072_9739</name>
</gene>
<dbReference type="eggNOG" id="ENOG502S752">
    <property type="taxonomic scope" value="Eukaryota"/>
</dbReference>
<dbReference type="Pfam" id="PF00411">
    <property type="entry name" value="Ribosomal_S11"/>
    <property type="match status" value="1"/>
</dbReference>
<reference evidence="6" key="2">
    <citation type="submission" date="2013-04" db="EMBL/GenBank/DDBJ databases">
        <title>Genomic mechanisms accounting for the adaptation to parasitism in nematode-trapping fungi.</title>
        <authorList>
            <person name="Ahren D.G."/>
        </authorList>
    </citation>
    <scope>NUCLEOTIDE SEQUENCE [LARGE SCALE GENOMIC DNA]</scope>
    <source>
        <strain evidence="6">CBS 200.50</strain>
    </source>
</reference>
<dbReference type="OrthoDB" id="1654884at2759"/>
<evidence type="ECO:0008006" key="7">
    <source>
        <dbReference type="Google" id="ProtNLM"/>
    </source>
</evidence>
<dbReference type="AlphaFoldDB" id="S8A119"/>
<dbReference type="GO" id="GO:1990904">
    <property type="term" value="C:ribonucleoprotein complex"/>
    <property type="evidence" value="ECO:0007669"/>
    <property type="project" value="UniProtKB-KW"/>
</dbReference>
<evidence type="ECO:0000256" key="2">
    <source>
        <dbReference type="ARBA" id="ARBA00022980"/>
    </source>
</evidence>
<evidence type="ECO:0000256" key="3">
    <source>
        <dbReference type="ARBA" id="ARBA00023274"/>
    </source>
</evidence>
<feature type="region of interest" description="Disordered" evidence="4">
    <location>
        <begin position="69"/>
        <end position="111"/>
    </location>
</feature>
<dbReference type="GO" id="GO:0005840">
    <property type="term" value="C:ribosome"/>
    <property type="evidence" value="ECO:0007669"/>
    <property type="project" value="UniProtKB-KW"/>
</dbReference>
<comment type="similarity">
    <text evidence="1">Belongs to the universal ribosomal protein uS11 family.</text>
</comment>
<dbReference type="InterPro" id="IPR036967">
    <property type="entry name" value="Ribosomal_uS11_sf"/>
</dbReference>
<evidence type="ECO:0000256" key="1">
    <source>
        <dbReference type="ARBA" id="ARBA00006194"/>
    </source>
</evidence>
<comment type="caution">
    <text evidence="5">The sequence shown here is derived from an EMBL/GenBank/DDBJ whole genome shotgun (WGS) entry which is preliminary data.</text>
</comment>
<keyword evidence="2" id="KW-0689">Ribosomal protein</keyword>
<keyword evidence="3" id="KW-0687">Ribonucleoprotein</keyword>
<dbReference type="Proteomes" id="UP000015100">
    <property type="component" value="Unassembled WGS sequence"/>
</dbReference>
<dbReference type="GO" id="GO:0003735">
    <property type="term" value="F:structural constituent of ribosome"/>
    <property type="evidence" value="ECO:0007669"/>
    <property type="project" value="InterPro"/>
</dbReference>
<dbReference type="EMBL" id="AQGS01000824">
    <property type="protein sequence ID" value="EPS36695.1"/>
    <property type="molecule type" value="Genomic_DNA"/>
</dbReference>
<name>S8A119_DACHA</name>
<dbReference type="GO" id="GO:0006412">
    <property type="term" value="P:translation"/>
    <property type="evidence" value="ECO:0007669"/>
    <property type="project" value="InterPro"/>
</dbReference>
<protein>
    <recommendedName>
        <fullName evidence="7">Translational machinery component</fullName>
    </recommendedName>
</protein>
<keyword evidence="6" id="KW-1185">Reference proteome</keyword>
<evidence type="ECO:0000313" key="5">
    <source>
        <dbReference type="EMBL" id="EPS36695.1"/>
    </source>
</evidence>
<sequence>MASPRSIPALLRTARTAASTTAISSYRSSLSARLPGFVPLAPTRRSYADDSPPNKTQALDDALASIFKSQSPSTRPDSRPPVPSPAAPNAASSIPSRRSSWSTGASDQIFRGSSRQGRGAIFDLANRAYGGTVSEHPAGATILDPWSQLFHLHIYSTKHNTHITFTDPKKNSIISCSTGILGFRKANRHSYDAAYQLAAHVFQRIEEKGLIPKKVEVVLRGFGVGREACMKALLGKEGRYIKDVVVRLTDATRTKFGGTKSKNKRRL</sequence>
<dbReference type="InterPro" id="IPR001971">
    <property type="entry name" value="Ribosomal_uS11"/>
</dbReference>
<evidence type="ECO:0000313" key="6">
    <source>
        <dbReference type="Proteomes" id="UP000015100"/>
    </source>
</evidence>
<accession>S8A119</accession>
<dbReference type="SUPFAM" id="SSF53137">
    <property type="entry name" value="Translational machinery components"/>
    <property type="match status" value="1"/>
</dbReference>
<dbReference type="PANTHER" id="PTHR11759">
    <property type="entry name" value="40S RIBOSOMAL PROTEIN S14/30S RIBOSOMAL PROTEIN S11"/>
    <property type="match status" value="1"/>
</dbReference>